<protein>
    <recommendedName>
        <fullName evidence="6">Ankyrin repeat protein</fullName>
    </recommendedName>
</protein>
<evidence type="ECO:0000256" key="1">
    <source>
        <dbReference type="ARBA" id="ARBA00022737"/>
    </source>
</evidence>
<dbReference type="PROSITE" id="PS50088">
    <property type="entry name" value="ANK_REPEAT"/>
    <property type="match status" value="6"/>
</dbReference>
<dbReference type="Proteomes" id="UP000654922">
    <property type="component" value="Unassembled WGS sequence"/>
</dbReference>
<dbReference type="Gene3D" id="1.25.40.20">
    <property type="entry name" value="Ankyrin repeat-containing domain"/>
    <property type="match status" value="4"/>
</dbReference>
<dbReference type="PANTHER" id="PTHR24126:SF14">
    <property type="entry name" value="ANK_REP_REGION DOMAIN-CONTAINING PROTEIN"/>
    <property type="match status" value="1"/>
</dbReference>
<dbReference type="OrthoDB" id="4772757at2759"/>
<feature type="repeat" description="ANK" evidence="3">
    <location>
        <begin position="218"/>
        <end position="250"/>
    </location>
</feature>
<name>A0A8H6PJE7_9EURO</name>
<dbReference type="EMBL" id="JACBAE010001400">
    <property type="protein sequence ID" value="KAF7155805.1"/>
    <property type="molecule type" value="Genomic_DNA"/>
</dbReference>
<dbReference type="SMART" id="SM00248">
    <property type="entry name" value="ANK"/>
    <property type="match status" value="9"/>
</dbReference>
<dbReference type="PANTHER" id="PTHR24126">
    <property type="entry name" value="ANKYRIN REPEAT, PH AND SEC7 DOMAIN CONTAINING PROTEIN SECG-RELATED"/>
    <property type="match status" value="1"/>
</dbReference>
<keyword evidence="2 3" id="KW-0040">ANK repeat</keyword>
<evidence type="ECO:0000256" key="3">
    <source>
        <dbReference type="PROSITE-ProRule" id="PRU00023"/>
    </source>
</evidence>
<dbReference type="InterPro" id="IPR036770">
    <property type="entry name" value="Ankyrin_rpt-contain_sf"/>
</dbReference>
<dbReference type="AlphaFoldDB" id="A0A8H6PJE7"/>
<comment type="caution">
    <text evidence="4">The sequence shown here is derived from an EMBL/GenBank/DDBJ whole genome shotgun (WGS) entry which is preliminary data.</text>
</comment>
<dbReference type="Pfam" id="PF13637">
    <property type="entry name" value="Ank_4"/>
    <property type="match status" value="1"/>
</dbReference>
<dbReference type="PRINTS" id="PR01415">
    <property type="entry name" value="ANKYRIN"/>
</dbReference>
<accession>A0A8H6PJE7</accession>
<dbReference type="PROSITE" id="PS50297">
    <property type="entry name" value="ANK_REP_REGION"/>
    <property type="match status" value="6"/>
</dbReference>
<evidence type="ECO:0008006" key="6">
    <source>
        <dbReference type="Google" id="ProtNLM"/>
    </source>
</evidence>
<dbReference type="SUPFAM" id="SSF48403">
    <property type="entry name" value="Ankyrin repeat"/>
    <property type="match status" value="2"/>
</dbReference>
<evidence type="ECO:0000313" key="4">
    <source>
        <dbReference type="EMBL" id="KAF7155805.1"/>
    </source>
</evidence>
<feature type="repeat" description="ANK" evidence="3">
    <location>
        <begin position="185"/>
        <end position="217"/>
    </location>
</feature>
<proteinExistence type="predicted"/>
<dbReference type="Pfam" id="PF12796">
    <property type="entry name" value="Ank_2"/>
    <property type="match status" value="2"/>
</dbReference>
<feature type="repeat" description="ANK" evidence="3">
    <location>
        <begin position="284"/>
        <end position="316"/>
    </location>
</feature>
<dbReference type="InterPro" id="IPR002110">
    <property type="entry name" value="Ankyrin_rpt"/>
</dbReference>
<evidence type="ECO:0000256" key="2">
    <source>
        <dbReference type="ARBA" id="ARBA00023043"/>
    </source>
</evidence>
<feature type="repeat" description="ANK" evidence="3">
    <location>
        <begin position="95"/>
        <end position="127"/>
    </location>
</feature>
<feature type="repeat" description="ANK" evidence="3">
    <location>
        <begin position="251"/>
        <end position="283"/>
    </location>
</feature>
<reference evidence="4" key="1">
    <citation type="submission" date="2020-06" db="EMBL/GenBank/DDBJ databases">
        <title>Draft genome sequences of strains closely related to Aspergillus parafelis and Aspergillus hiratsukae.</title>
        <authorList>
            <person name="Dos Santos R.A.C."/>
            <person name="Rivero-Menendez O."/>
            <person name="Steenwyk J.L."/>
            <person name="Mead M.E."/>
            <person name="Goldman G.H."/>
            <person name="Alastruey-Izquierdo A."/>
            <person name="Rokas A."/>
        </authorList>
    </citation>
    <scope>NUCLEOTIDE SEQUENCE</scope>
    <source>
        <strain evidence="4">CNM-CM5623</strain>
    </source>
</reference>
<keyword evidence="1" id="KW-0677">Repeat</keyword>
<organism evidence="4 5">
    <name type="scientific">Aspergillus felis</name>
    <dbReference type="NCBI Taxonomy" id="1287682"/>
    <lineage>
        <taxon>Eukaryota</taxon>
        <taxon>Fungi</taxon>
        <taxon>Dikarya</taxon>
        <taxon>Ascomycota</taxon>
        <taxon>Pezizomycotina</taxon>
        <taxon>Eurotiomycetes</taxon>
        <taxon>Eurotiomycetidae</taxon>
        <taxon>Eurotiales</taxon>
        <taxon>Aspergillaceae</taxon>
        <taxon>Aspergillus</taxon>
        <taxon>Aspergillus subgen. Fumigati</taxon>
    </lineage>
</organism>
<evidence type="ECO:0000313" key="5">
    <source>
        <dbReference type="Proteomes" id="UP000654922"/>
    </source>
</evidence>
<sequence>MGVGCTALSFAAENGSEHRKKGVDITDDSLRPAVTSAVTFGDVRFLELVHEKCKLGQPNWRYGGTVLHRAAGRGDMAVVKWLLSQPVGVDAANYDKGTALMLAVYRRNAAVVEQLLQHGARLDARDLNRATALHWALLRWTDPSLEIFNCDSTLGVDLKRGLPVTSNIVKMLVEAGADLEAKNAMDETPLARAATNGSESAVRLLLEKGANVESRDKSGFVPLLSAAWKGHTAVVCLLLEYGAKIDSTNGNGNTALMLAADNGHHETILSLLARSAEINRVNHAHQTALSCAAEKGHDKTVETLLQYGAEVDLPDHTGRTPILCALQNEHERCVELLVPCADVTRGDIEGRTPLWWASKRDQRNSRKSHDAVIRILYDRHPAARS</sequence>
<dbReference type="Pfam" id="PF00023">
    <property type="entry name" value="Ank"/>
    <property type="match status" value="1"/>
</dbReference>
<feature type="repeat" description="ANK" evidence="3">
    <location>
        <begin position="62"/>
        <end position="94"/>
    </location>
</feature>
<gene>
    <name evidence="4" type="ORF">CNMCM5623_008685</name>
</gene>